<dbReference type="GO" id="GO:0016787">
    <property type="term" value="F:hydrolase activity"/>
    <property type="evidence" value="ECO:0007669"/>
    <property type="project" value="UniProtKB-KW"/>
</dbReference>
<dbReference type="EMBL" id="JAANBB010000328">
    <property type="protein sequence ID" value="KAF7543987.1"/>
    <property type="molecule type" value="Genomic_DNA"/>
</dbReference>
<gene>
    <name evidence="6" type="ORF">G7Z17_g10306</name>
</gene>
<dbReference type="Proteomes" id="UP000722485">
    <property type="component" value="Unassembled WGS sequence"/>
</dbReference>
<evidence type="ECO:0000259" key="4">
    <source>
        <dbReference type="Pfam" id="PF00561"/>
    </source>
</evidence>
<name>A0A9P5H674_9HYPO</name>
<reference evidence="6" key="1">
    <citation type="submission" date="2020-03" db="EMBL/GenBank/DDBJ databases">
        <title>Draft Genome Sequence of Cylindrodendrum hubeiense.</title>
        <authorList>
            <person name="Buettner E."/>
            <person name="Kellner H."/>
        </authorList>
    </citation>
    <scope>NUCLEOTIDE SEQUENCE</scope>
    <source>
        <strain evidence="6">IHI 201604</strain>
    </source>
</reference>
<evidence type="ECO:0000313" key="7">
    <source>
        <dbReference type="Proteomes" id="UP000722485"/>
    </source>
</evidence>
<evidence type="ECO:0000256" key="1">
    <source>
        <dbReference type="ARBA" id="ARBA00010088"/>
    </source>
</evidence>
<dbReference type="InterPro" id="IPR029058">
    <property type="entry name" value="AB_hydrolase_fold"/>
</dbReference>
<feature type="transmembrane region" description="Helical" evidence="3">
    <location>
        <begin position="30"/>
        <end position="48"/>
    </location>
</feature>
<evidence type="ECO:0008006" key="8">
    <source>
        <dbReference type="Google" id="ProtNLM"/>
    </source>
</evidence>
<keyword evidence="3" id="KW-0812">Transmembrane</keyword>
<dbReference type="PANTHER" id="PTHR43248">
    <property type="entry name" value="2-SUCCINYL-6-HYDROXY-2,4-CYCLOHEXADIENE-1-CARBOXYLATE SYNTHASE"/>
    <property type="match status" value="1"/>
</dbReference>
<accession>A0A9P5H674</accession>
<comment type="caution">
    <text evidence="6">The sequence shown here is derived from an EMBL/GenBank/DDBJ whole genome shotgun (WGS) entry which is preliminary data.</text>
</comment>
<dbReference type="PANTHER" id="PTHR43248:SF25">
    <property type="entry name" value="AB HYDROLASE-1 DOMAIN-CONTAINING PROTEIN-RELATED"/>
    <property type="match status" value="1"/>
</dbReference>
<organism evidence="6 7">
    <name type="scientific">Cylindrodendrum hubeiense</name>
    <dbReference type="NCBI Taxonomy" id="595255"/>
    <lineage>
        <taxon>Eukaryota</taxon>
        <taxon>Fungi</taxon>
        <taxon>Dikarya</taxon>
        <taxon>Ascomycota</taxon>
        <taxon>Pezizomycotina</taxon>
        <taxon>Sordariomycetes</taxon>
        <taxon>Hypocreomycetidae</taxon>
        <taxon>Hypocreales</taxon>
        <taxon>Nectriaceae</taxon>
        <taxon>Cylindrodendrum</taxon>
    </lineage>
</organism>
<proteinExistence type="inferred from homology"/>
<feature type="domain" description="AB hydrolase-1" evidence="4">
    <location>
        <begin position="134"/>
        <end position="288"/>
    </location>
</feature>
<feature type="domain" description="Peptidase S33 tripeptidyl aminopeptidase-like C-terminal" evidence="5">
    <location>
        <begin position="471"/>
        <end position="564"/>
    </location>
</feature>
<dbReference type="Gene3D" id="3.40.50.1820">
    <property type="entry name" value="alpha/beta hydrolase"/>
    <property type="match status" value="1"/>
</dbReference>
<keyword evidence="7" id="KW-1185">Reference proteome</keyword>
<sequence>MDEKKAMAAAAEANPLLRERAKQPPKRRSALLLGLLTTMSIVACFHLRPLGTESRKGKGAEPLPWTWSDKYVLTGRVLKIKPSRDLVWEKCYEDEFECARLDVPMDWLDPTEEHRVVVGIIKLAAKSKGKNFSPVFVNPGGPGGSGVQFVKKAGSLLQTIVGDNHDIISFDPRGVGVSTPRVECWGSSQKRKLWSLQDTHVVDERPGLVYDAYARAHAYSGVCEMAMAHTGIMSHLSTASIARDMLEILNMTGHRQLRYWGFSYGTVLGGVFAGLYPERVERLVNDDHANFVSDTDKIFDAFDSDCHKVGPDRCALWAESPEAVQARRSGLLARLRTSPVLVPAWSRPSGPELPDLVTYSKLQLLTQTILYKPQKQFQRMARIYAALERGDGMPYYDMMREHATEEPGQLCLLGDTPATMPLETGAEEDAFPAIMCSDNEPVTDTPEEFEQFANKIEGISKWAGAVNLLFRVVCLGKNVRPKWRFSDKDFQGDTAHPILFIGNMADNVTPLQSAFNNSARFPSSVVLTQNSYGHCSLAAASTCTARHIRAYFQDGTLPPAGTECDPDYDLFGLPAEQQVAVEDELAAAVFELAHEVDLPRGMW</sequence>
<protein>
    <recommendedName>
        <fullName evidence="8">AB hydrolase-1 domain-containing protein</fullName>
    </recommendedName>
</protein>
<dbReference type="Pfam" id="PF08386">
    <property type="entry name" value="Abhydrolase_4"/>
    <property type="match status" value="1"/>
</dbReference>
<evidence type="ECO:0000256" key="2">
    <source>
        <dbReference type="ARBA" id="ARBA00022801"/>
    </source>
</evidence>
<dbReference type="InterPro" id="IPR013595">
    <property type="entry name" value="Pept_S33_TAP-like_C"/>
</dbReference>
<comment type="similarity">
    <text evidence="1">Belongs to the peptidase S33 family.</text>
</comment>
<dbReference type="Pfam" id="PF00561">
    <property type="entry name" value="Abhydrolase_1"/>
    <property type="match status" value="1"/>
</dbReference>
<keyword evidence="3" id="KW-0472">Membrane</keyword>
<dbReference type="SUPFAM" id="SSF53474">
    <property type="entry name" value="alpha/beta-Hydrolases"/>
    <property type="match status" value="2"/>
</dbReference>
<keyword evidence="2" id="KW-0378">Hydrolase</keyword>
<evidence type="ECO:0000259" key="5">
    <source>
        <dbReference type="Pfam" id="PF08386"/>
    </source>
</evidence>
<evidence type="ECO:0000313" key="6">
    <source>
        <dbReference type="EMBL" id="KAF7543987.1"/>
    </source>
</evidence>
<keyword evidence="3" id="KW-1133">Transmembrane helix</keyword>
<dbReference type="InterPro" id="IPR051601">
    <property type="entry name" value="Serine_prot/Carboxylest_S33"/>
</dbReference>
<evidence type="ECO:0000256" key="3">
    <source>
        <dbReference type="SAM" id="Phobius"/>
    </source>
</evidence>
<dbReference type="AlphaFoldDB" id="A0A9P5H674"/>
<dbReference type="InterPro" id="IPR000073">
    <property type="entry name" value="AB_hydrolase_1"/>
</dbReference>
<dbReference type="OrthoDB" id="425534at2759"/>